<dbReference type="AlphaFoldDB" id="A0A4U3MAK9"/>
<gene>
    <name evidence="1" type="ORF">FDA94_28675</name>
</gene>
<evidence type="ECO:0000313" key="2">
    <source>
        <dbReference type="Proteomes" id="UP000308705"/>
    </source>
</evidence>
<organism evidence="1 2">
    <name type="scientific">Herbidospora galbida</name>
    <dbReference type="NCBI Taxonomy" id="2575442"/>
    <lineage>
        <taxon>Bacteria</taxon>
        <taxon>Bacillati</taxon>
        <taxon>Actinomycetota</taxon>
        <taxon>Actinomycetes</taxon>
        <taxon>Streptosporangiales</taxon>
        <taxon>Streptosporangiaceae</taxon>
        <taxon>Herbidospora</taxon>
    </lineage>
</organism>
<dbReference type="RefSeq" id="WP_137250190.1">
    <property type="nucleotide sequence ID" value="NZ_SZQA01000033.1"/>
</dbReference>
<protein>
    <submittedName>
        <fullName evidence="1">Uncharacterized protein</fullName>
    </submittedName>
</protein>
<dbReference type="Proteomes" id="UP000308705">
    <property type="component" value="Unassembled WGS sequence"/>
</dbReference>
<reference evidence="1 2" key="1">
    <citation type="submission" date="2019-04" db="EMBL/GenBank/DDBJ databases">
        <title>Herbidospora sp. NEAU-GS14.nov., a novel actinomycete isolated from soil.</title>
        <authorList>
            <person name="Han L."/>
        </authorList>
    </citation>
    <scope>NUCLEOTIDE SEQUENCE [LARGE SCALE GENOMIC DNA]</scope>
    <source>
        <strain evidence="1 2">NEAU-GS14</strain>
    </source>
</reference>
<accession>A0A4U3MAK9</accession>
<evidence type="ECO:0000313" key="1">
    <source>
        <dbReference type="EMBL" id="TKK84606.1"/>
    </source>
</evidence>
<name>A0A4U3MAK9_9ACTN</name>
<proteinExistence type="predicted"/>
<keyword evidence="2" id="KW-1185">Reference proteome</keyword>
<sequence length="60" mass="7233">MTNKVKKLALFYIWDWKRRGFWLCPTIYAEAIADAKLMVELYGDTEAVNRRLREMKTYTI</sequence>
<comment type="caution">
    <text evidence="1">The sequence shown here is derived from an EMBL/GenBank/DDBJ whole genome shotgun (WGS) entry which is preliminary data.</text>
</comment>
<dbReference type="EMBL" id="SZQA01000033">
    <property type="protein sequence ID" value="TKK84606.1"/>
    <property type="molecule type" value="Genomic_DNA"/>
</dbReference>